<evidence type="ECO:0000313" key="4">
    <source>
        <dbReference type="EMBL" id="EHY89645.1"/>
    </source>
</evidence>
<feature type="chain" id="PRO_5003612016" description="Glycoprotein" evidence="3">
    <location>
        <begin position="21"/>
        <end position="717"/>
    </location>
</feature>
<sequence length="717" mass="73433">MRKLAAFGLALVFLAGQALFATPATPGSSGWAGLSGLPTAAAAPESDDVLRVRVDELTPRLVDTGTTEVTVVATVTNVGKRPVSDIVGRIQAGQRQPTAAALAQTLAEPPASESGWSPWVGVPGRLAPGEKARLRISAPPAALGLTEPGVYPLLLNVNGTPSSGAPARLAAVNLLMPVLGDAKGGTSTPLSMLWPIAAREPKVVSAPYDGQIVLADDSLAGELAPGGRLHSLVAAAESRRGHAALFGSLCYAVDPDLLETVTAMGRGYQVRTASGTVEGTGSESARQWLDQLRTLVQGQCVIETPYAGADLATLATVESDVDLVGEAVTNGATFLDVLNLGPMPGVVWSGGRLTPSALSAAADAGATTVITGPGHTSTDGASDTSAGDSGVDVVTYDTLVAAGFGHATSRGGGSGQPRVATQNAVAAVALRGGLSDEAGGGPVLMAPPHNWNVTGDDLTAMLDSLAELHGRQLVHPVPVPEMLETGTGGATQSDTVAGRAADTSARPLPDDLVSTLSDIESTLADFQAAMSVDPTRQVEPVNLVRPLHNAVIRATSASWRDTRAQRKATEAAVGQVRQLTGRVSVTTPSQPVSLASGSSPLPVTLSNDLPVAVTVRIKLTNSPGLRPSRIEDTPLAANSRVSRFIPAETLRSGRFMVNVSLTTPTGTTLGHAARMELMSTEFGVVTVVLTATAGAALVFLSGRQIYRRVKTRGEEHG</sequence>
<name>H8GAY9_9PSEU</name>
<dbReference type="AlphaFoldDB" id="H8GAY9"/>
<dbReference type="EMBL" id="CM001466">
    <property type="protein sequence ID" value="EHY89645.1"/>
    <property type="molecule type" value="Genomic_DNA"/>
</dbReference>
<evidence type="ECO:0008006" key="6">
    <source>
        <dbReference type="Google" id="ProtNLM"/>
    </source>
</evidence>
<accession>H8GAY9</accession>
<dbReference type="Proteomes" id="UP000004705">
    <property type="component" value="Chromosome"/>
</dbReference>
<feature type="region of interest" description="Disordered" evidence="1">
    <location>
        <begin position="489"/>
        <end position="509"/>
    </location>
</feature>
<dbReference type="InterPro" id="IPR046112">
    <property type="entry name" value="DUF6049"/>
</dbReference>
<dbReference type="HOGENOM" id="CLU_017917_0_0_11"/>
<evidence type="ECO:0000256" key="2">
    <source>
        <dbReference type="SAM" id="Phobius"/>
    </source>
</evidence>
<dbReference type="RefSeq" id="WP_005442511.1">
    <property type="nucleotide sequence ID" value="NZ_CM001466.1"/>
</dbReference>
<keyword evidence="2" id="KW-0812">Transmembrane</keyword>
<keyword evidence="2" id="KW-0472">Membrane</keyword>
<dbReference type="Pfam" id="PF19516">
    <property type="entry name" value="DUF6049"/>
    <property type="match status" value="1"/>
</dbReference>
<reference evidence="4 5" key="1">
    <citation type="journal article" date="2012" name="Stand. Genomic Sci.">
        <title>Genome sequence of the soil bacterium Saccharomonospora azurea type strain (NA-128(T)).</title>
        <authorList>
            <person name="Klenk H.P."/>
            <person name="Held B."/>
            <person name="Lucas S."/>
            <person name="Lapidus A."/>
            <person name="Copeland A."/>
            <person name="Hammon N."/>
            <person name="Pitluck S."/>
            <person name="Goodwin L.A."/>
            <person name="Han C."/>
            <person name="Tapia R."/>
            <person name="Brambilla E.M."/>
            <person name="Potter G."/>
            <person name="Land M."/>
            <person name="Ivanova N."/>
            <person name="Rohde M."/>
            <person name="Goker M."/>
            <person name="Detter J.C."/>
            <person name="Kyrpides N.C."/>
            <person name="Woyke T."/>
        </authorList>
    </citation>
    <scope>NUCLEOTIDE SEQUENCE [LARGE SCALE GENOMIC DNA]</scope>
    <source>
        <strain evidence="4 5">NA-128</strain>
    </source>
</reference>
<keyword evidence="2" id="KW-1133">Transmembrane helix</keyword>
<evidence type="ECO:0000256" key="1">
    <source>
        <dbReference type="SAM" id="MobiDB-lite"/>
    </source>
</evidence>
<organism evidence="4 5">
    <name type="scientific">Saccharomonospora azurea NA-128</name>
    <dbReference type="NCBI Taxonomy" id="882081"/>
    <lineage>
        <taxon>Bacteria</taxon>
        <taxon>Bacillati</taxon>
        <taxon>Actinomycetota</taxon>
        <taxon>Actinomycetes</taxon>
        <taxon>Pseudonocardiales</taxon>
        <taxon>Pseudonocardiaceae</taxon>
        <taxon>Saccharomonospora</taxon>
    </lineage>
</organism>
<feature type="signal peptide" evidence="3">
    <location>
        <begin position="1"/>
        <end position="20"/>
    </location>
</feature>
<evidence type="ECO:0000313" key="5">
    <source>
        <dbReference type="Proteomes" id="UP000004705"/>
    </source>
</evidence>
<keyword evidence="3" id="KW-0732">Signal</keyword>
<proteinExistence type="predicted"/>
<keyword evidence="5" id="KW-1185">Reference proteome</keyword>
<protein>
    <recommendedName>
        <fullName evidence="6">Glycoprotein</fullName>
    </recommendedName>
</protein>
<gene>
    <name evidence="4" type="ORF">SacazDRAFT_02753</name>
</gene>
<evidence type="ECO:0000256" key="3">
    <source>
        <dbReference type="SAM" id="SignalP"/>
    </source>
</evidence>
<feature type="transmembrane region" description="Helical" evidence="2">
    <location>
        <begin position="682"/>
        <end position="702"/>
    </location>
</feature>